<feature type="transmembrane region" description="Helical" evidence="7">
    <location>
        <begin position="249"/>
        <end position="266"/>
    </location>
</feature>
<dbReference type="OMA" id="AQYHWTH"/>
<feature type="transmembrane region" description="Helical" evidence="7">
    <location>
        <begin position="455"/>
        <end position="476"/>
    </location>
</feature>
<proteinExistence type="predicted"/>
<dbReference type="OrthoDB" id="3257095at2759"/>
<feature type="transmembrane region" description="Helical" evidence="7">
    <location>
        <begin position="482"/>
        <end position="504"/>
    </location>
</feature>
<dbReference type="Gene3D" id="1.20.1740.10">
    <property type="entry name" value="Amino acid/polyamine transporter I"/>
    <property type="match status" value="1"/>
</dbReference>
<name>N1QLS3_SPHMS</name>
<dbReference type="STRING" id="692275.N1QLS3"/>
<dbReference type="Pfam" id="PF13520">
    <property type="entry name" value="AA_permease_2"/>
    <property type="match status" value="1"/>
</dbReference>
<dbReference type="EMBL" id="KB456265">
    <property type="protein sequence ID" value="EMF12326.1"/>
    <property type="molecule type" value="Genomic_DNA"/>
</dbReference>
<dbReference type="InterPro" id="IPR002293">
    <property type="entry name" value="AA/rel_permease1"/>
</dbReference>
<feature type="transmembrane region" description="Helical" evidence="7">
    <location>
        <begin position="413"/>
        <end position="435"/>
    </location>
</feature>
<evidence type="ECO:0000256" key="3">
    <source>
        <dbReference type="ARBA" id="ARBA00022692"/>
    </source>
</evidence>
<dbReference type="PANTHER" id="PTHR45649">
    <property type="entry name" value="AMINO-ACID PERMEASE BAT1"/>
    <property type="match status" value="1"/>
</dbReference>
<comment type="subcellular location">
    <subcellularLocation>
        <location evidence="1">Membrane</location>
        <topology evidence="1">Multi-pass membrane protein</topology>
    </subcellularLocation>
</comment>
<keyword evidence="5 7" id="KW-0472">Membrane</keyword>
<evidence type="ECO:0000313" key="9">
    <source>
        <dbReference type="Proteomes" id="UP000016931"/>
    </source>
</evidence>
<protein>
    <submittedName>
        <fullName evidence="8">Choline transport protein</fullName>
    </submittedName>
</protein>
<accession>N1QLS3</accession>
<keyword evidence="9" id="KW-1185">Reference proteome</keyword>
<dbReference type="AlphaFoldDB" id="N1QLS3"/>
<dbReference type="GO" id="GO:0016020">
    <property type="term" value="C:membrane"/>
    <property type="evidence" value="ECO:0007669"/>
    <property type="project" value="UniProtKB-SubCell"/>
</dbReference>
<sequence length="533" mass="59362">MEEAYELKSGPRHEATARDSDSRDDVPAECTKEAAPATNQSNSTQTSVRRIFSFTQMYFFALSYMQSWEAITTNIGLAFFNGGPRAMVWGFFIVVPGVLCQVASIAELASVQPIAGAQYHWTWQFAPPQFRRFITWLQGWITWFSWVALLAGVTNIAANCTTVIVTASYPDYVVKGWHTILVMYGFLIALGLLNMYAFWLIPWIELIAGLLHVILWIVYAVVLLTLAPRHSTRFVFLEKANASGWTSDFVSFNLGIILLSWGFVGYDAMAHISEETKKARSTIPRAMFWSICVNAAMAFGMIIILLYCVGDVEQISASSYPLMDICLNATQSVAGASAMLGGILTTIISGTIGSVASVSRLTWAWARDGALPSYFAYVDPKYRIPVRSVWLPIILVMILSLLNLANYTAFSVIVSLSTFGLFQSYLIAIVCGLTARLSGRFKEAPWSLGKYGIPINLSAILFTAWLGTFMTFPSYLPVTAEFFNYALPINAFVWLFAVFSWFAWGKRRWAGLNSAVIERVLLDDDGRDDRKEA</sequence>
<evidence type="ECO:0000256" key="5">
    <source>
        <dbReference type="ARBA" id="ARBA00023136"/>
    </source>
</evidence>
<dbReference type="PANTHER" id="PTHR45649:SF5">
    <property type="entry name" value="GABA TRANSPORTER (EUROFUNG)-RELATED"/>
    <property type="match status" value="1"/>
</dbReference>
<feature type="transmembrane region" description="Helical" evidence="7">
    <location>
        <begin position="389"/>
        <end position="407"/>
    </location>
</feature>
<evidence type="ECO:0000256" key="4">
    <source>
        <dbReference type="ARBA" id="ARBA00022989"/>
    </source>
</evidence>
<feature type="transmembrane region" description="Helical" evidence="7">
    <location>
        <begin position="181"/>
        <end position="201"/>
    </location>
</feature>
<keyword evidence="3 7" id="KW-0812">Transmembrane</keyword>
<gene>
    <name evidence="8" type="ORF">SEPMUDRAFT_150012</name>
</gene>
<dbReference type="GO" id="GO:0022857">
    <property type="term" value="F:transmembrane transporter activity"/>
    <property type="evidence" value="ECO:0007669"/>
    <property type="project" value="InterPro"/>
</dbReference>
<dbReference type="eggNOG" id="KOG1289">
    <property type="taxonomic scope" value="Eukaryota"/>
</dbReference>
<dbReference type="Proteomes" id="UP000016931">
    <property type="component" value="Unassembled WGS sequence"/>
</dbReference>
<keyword evidence="2" id="KW-0813">Transport</keyword>
<feature type="transmembrane region" description="Helical" evidence="7">
    <location>
        <begin position="87"/>
        <end position="106"/>
    </location>
</feature>
<evidence type="ECO:0000313" key="8">
    <source>
        <dbReference type="EMBL" id="EMF12326.1"/>
    </source>
</evidence>
<feature type="transmembrane region" description="Helical" evidence="7">
    <location>
        <begin position="286"/>
        <end position="309"/>
    </location>
</feature>
<evidence type="ECO:0000256" key="7">
    <source>
        <dbReference type="SAM" id="Phobius"/>
    </source>
</evidence>
<dbReference type="GeneID" id="27903049"/>
<reference evidence="8 9" key="1">
    <citation type="journal article" date="2012" name="PLoS Pathog.">
        <title>Diverse lifestyles and strategies of plant pathogenesis encoded in the genomes of eighteen Dothideomycetes fungi.</title>
        <authorList>
            <person name="Ohm R.A."/>
            <person name="Feau N."/>
            <person name="Henrissat B."/>
            <person name="Schoch C.L."/>
            <person name="Horwitz B.A."/>
            <person name="Barry K.W."/>
            <person name="Condon B.J."/>
            <person name="Copeland A.C."/>
            <person name="Dhillon B."/>
            <person name="Glaser F."/>
            <person name="Hesse C.N."/>
            <person name="Kosti I."/>
            <person name="LaButti K."/>
            <person name="Lindquist E.A."/>
            <person name="Lucas S."/>
            <person name="Salamov A.A."/>
            <person name="Bradshaw R.E."/>
            <person name="Ciuffetti L."/>
            <person name="Hamelin R.C."/>
            <person name="Kema G.H.J."/>
            <person name="Lawrence C."/>
            <person name="Scott J.A."/>
            <person name="Spatafora J.W."/>
            <person name="Turgeon B.G."/>
            <person name="de Wit P.J.G.M."/>
            <person name="Zhong S."/>
            <person name="Goodwin S.B."/>
            <person name="Grigoriev I.V."/>
        </authorList>
    </citation>
    <scope>NUCLEOTIDE SEQUENCE [LARGE SCALE GENOMIC DNA]</scope>
    <source>
        <strain evidence="8 9">SO2202</strain>
    </source>
</reference>
<organism evidence="8 9">
    <name type="scientific">Sphaerulina musiva (strain SO2202)</name>
    <name type="common">Poplar stem canker fungus</name>
    <name type="synonym">Septoria musiva</name>
    <dbReference type="NCBI Taxonomy" id="692275"/>
    <lineage>
        <taxon>Eukaryota</taxon>
        <taxon>Fungi</taxon>
        <taxon>Dikarya</taxon>
        <taxon>Ascomycota</taxon>
        <taxon>Pezizomycotina</taxon>
        <taxon>Dothideomycetes</taxon>
        <taxon>Dothideomycetidae</taxon>
        <taxon>Mycosphaerellales</taxon>
        <taxon>Mycosphaerellaceae</taxon>
        <taxon>Sphaerulina</taxon>
    </lineage>
</organism>
<feature type="transmembrane region" description="Helical" evidence="7">
    <location>
        <begin position="57"/>
        <end position="80"/>
    </location>
</feature>
<dbReference type="PIRSF" id="PIRSF006060">
    <property type="entry name" value="AA_transporter"/>
    <property type="match status" value="1"/>
</dbReference>
<dbReference type="RefSeq" id="XP_016760447.1">
    <property type="nucleotide sequence ID" value="XM_016905912.1"/>
</dbReference>
<evidence type="ECO:0000256" key="1">
    <source>
        <dbReference type="ARBA" id="ARBA00004141"/>
    </source>
</evidence>
<feature type="region of interest" description="Disordered" evidence="6">
    <location>
        <begin position="1"/>
        <end position="42"/>
    </location>
</feature>
<keyword evidence="4 7" id="KW-1133">Transmembrane helix</keyword>
<feature type="transmembrane region" description="Helical" evidence="7">
    <location>
        <begin position="207"/>
        <end position="228"/>
    </location>
</feature>
<dbReference type="HOGENOM" id="CLU_004495_6_2_1"/>
<feature type="transmembrane region" description="Helical" evidence="7">
    <location>
        <begin position="143"/>
        <end position="169"/>
    </location>
</feature>
<evidence type="ECO:0000256" key="6">
    <source>
        <dbReference type="SAM" id="MobiDB-lite"/>
    </source>
</evidence>
<evidence type="ECO:0000256" key="2">
    <source>
        <dbReference type="ARBA" id="ARBA00022448"/>
    </source>
</evidence>
<feature type="compositionally biased region" description="Basic and acidic residues" evidence="6">
    <location>
        <begin position="1"/>
        <end position="32"/>
    </location>
</feature>